<protein>
    <recommendedName>
        <fullName evidence="2">F-box domain-containing protein</fullName>
    </recommendedName>
</protein>
<reference evidence="3 4" key="1">
    <citation type="submission" date="2017-09" db="EMBL/GenBank/DDBJ databases">
        <authorList>
            <consortium name="International Durum Wheat Genome Sequencing Consortium (IDWGSC)"/>
            <person name="Milanesi L."/>
        </authorList>
    </citation>
    <scope>NUCLEOTIDE SEQUENCE [LARGE SCALE GENOMIC DNA]</scope>
    <source>
        <strain evidence="4">cv. Svevo</strain>
    </source>
</reference>
<gene>
    <name evidence="3" type="ORF">TRITD_1Av1G203760</name>
</gene>
<dbReference type="OMA" id="NTERWHR"/>
<evidence type="ECO:0000256" key="1">
    <source>
        <dbReference type="SAM" id="MobiDB-lite"/>
    </source>
</evidence>
<dbReference type="EMBL" id="LT934111">
    <property type="protein sequence ID" value="VAH09797.1"/>
    <property type="molecule type" value="Genomic_DNA"/>
</dbReference>
<dbReference type="InterPro" id="IPR036047">
    <property type="entry name" value="F-box-like_dom_sf"/>
</dbReference>
<evidence type="ECO:0000313" key="3">
    <source>
        <dbReference type="EMBL" id="VAH09797.1"/>
    </source>
</evidence>
<dbReference type="SUPFAM" id="SSF81383">
    <property type="entry name" value="F-box domain"/>
    <property type="match status" value="1"/>
</dbReference>
<dbReference type="Gramene" id="TRITD1Av1G203760.1">
    <property type="protein sequence ID" value="TRITD1Av1G203760.1"/>
    <property type="gene ID" value="TRITD1Av1G203760"/>
</dbReference>
<organism evidence="3 4">
    <name type="scientific">Triticum turgidum subsp. durum</name>
    <name type="common">Durum wheat</name>
    <name type="synonym">Triticum durum</name>
    <dbReference type="NCBI Taxonomy" id="4567"/>
    <lineage>
        <taxon>Eukaryota</taxon>
        <taxon>Viridiplantae</taxon>
        <taxon>Streptophyta</taxon>
        <taxon>Embryophyta</taxon>
        <taxon>Tracheophyta</taxon>
        <taxon>Spermatophyta</taxon>
        <taxon>Magnoliopsida</taxon>
        <taxon>Liliopsida</taxon>
        <taxon>Poales</taxon>
        <taxon>Poaceae</taxon>
        <taxon>BOP clade</taxon>
        <taxon>Pooideae</taxon>
        <taxon>Triticodae</taxon>
        <taxon>Triticeae</taxon>
        <taxon>Triticinae</taxon>
        <taxon>Triticum</taxon>
    </lineage>
</organism>
<evidence type="ECO:0000259" key="2">
    <source>
        <dbReference type="SMART" id="SM00256"/>
    </source>
</evidence>
<dbReference type="PANTHER" id="PTHR35828">
    <property type="entry name" value="OS08G0203800 PROTEIN-RELATED"/>
    <property type="match status" value="1"/>
</dbReference>
<sequence length="451" mass="50168">MEKKRTIARQSLASTPRAGPSGEGSMETLPDDVVVEILVRVPDVADLFRCAATCKRCRILIAEPSFLRRRWPEGVSHLSSLLGLFTVQQPREEPTEGDSTAAPMPPFTPVPWCSLGERYSFLTCPCPPDSQAAVLTSRCGLLVLCFVPLNEPTNGHEKTMNLALYDPIAGKGRDLPELKSDRPFRIEGCALLTRADCCPDETRGAVAASFFKVLIIGGDRDEPRHNLHVFTSTGSSSSWSTPRECYDSLEDDDTRVVSQQTTAVVCHGGIAHWLFKNTSNLYVLSVCARTTEMSLTRLPVTPDQTQPLLGVTNDGTPCLLRLDGKCIMLEIWTRRSDPISGDCSNTERWHRTKMIELQRPERGKIDQVQCVCVGQTSGILLVKDNQEDVYIVDLQTGAMEAVTNWFRGILVMAIPFEMDWPEFFTRNLANTRIERAKLGGVLYKNCWPFLG</sequence>
<dbReference type="Proteomes" id="UP000324705">
    <property type="component" value="Chromosome 1A"/>
</dbReference>
<dbReference type="Pfam" id="PF12937">
    <property type="entry name" value="F-box-like"/>
    <property type="match status" value="1"/>
</dbReference>
<dbReference type="AlphaFoldDB" id="A0A9R0QHR3"/>
<accession>A0A9R0QHR3</accession>
<dbReference type="SMART" id="SM00256">
    <property type="entry name" value="FBOX"/>
    <property type="match status" value="1"/>
</dbReference>
<feature type="region of interest" description="Disordered" evidence="1">
    <location>
        <begin position="1"/>
        <end position="27"/>
    </location>
</feature>
<dbReference type="InterPro" id="IPR001810">
    <property type="entry name" value="F-box_dom"/>
</dbReference>
<evidence type="ECO:0000313" key="4">
    <source>
        <dbReference type="Proteomes" id="UP000324705"/>
    </source>
</evidence>
<dbReference type="Gene3D" id="1.20.1280.50">
    <property type="match status" value="1"/>
</dbReference>
<dbReference type="PANTHER" id="PTHR35828:SF20">
    <property type="entry name" value="F-BOX DOMAIN-CONTAINING PROTEIN"/>
    <property type="match status" value="1"/>
</dbReference>
<feature type="domain" description="F-box" evidence="2">
    <location>
        <begin position="29"/>
        <end position="70"/>
    </location>
</feature>
<proteinExistence type="predicted"/>
<keyword evidence="4" id="KW-1185">Reference proteome</keyword>
<name>A0A9R0QHR3_TRITD</name>